<comment type="caution">
    <text evidence="4">Lacks conserved residue(s) required for the propagation of feature annotation.</text>
</comment>
<dbReference type="Gene3D" id="3.40.1090.10">
    <property type="entry name" value="Cytosolic phospholipase A2 catalytic domain"/>
    <property type="match status" value="2"/>
</dbReference>
<dbReference type="GO" id="GO:0006641">
    <property type="term" value="P:triglyceride metabolic process"/>
    <property type="evidence" value="ECO:0007669"/>
    <property type="project" value="UniProtKB-ARBA"/>
</dbReference>
<evidence type="ECO:0000256" key="1">
    <source>
        <dbReference type="ARBA" id="ARBA00022801"/>
    </source>
</evidence>
<name>A0A8H7SRF5_9FUNG</name>
<proteinExistence type="predicted"/>
<evidence type="ECO:0000259" key="7">
    <source>
        <dbReference type="PROSITE" id="PS51635"/>
    </source>
</evidence>
<gene>
    <name evidence="8" type="ORF">INT48_001044</name>
</gene>
<protein>
    <recommendedName>
        <fullName evidence="7">PNPLA domain-containing protein</fullName>
    </recommendedName>
</protein>
<keyword evidence="6" id="KW-1133">Transmembrane helix</keyword>
<dbReference type="Pfam" id="PF01734">
    <property type="entry name" value="Patatin"/>
    <property type="match status" value="1"/>
</dbReference>
<dbReference type="InterPro" id="IPR002641">
    <property type="entry name" value="PNPLA_dom"/>
</dbReference>
<evidence type="ECO:0000256" key="4">
    <source>
        <dbReference type="PROSITE-ProRule" id="PRU01161"/>
    </source>
</evidence>
<dbReference type="AlphaFoldDB" id="A0A8H7SRF5"/>
<dbReference type="GO" id="GO:0016042">
    <property type="term" value="P:lipid catabolic process"/>
    <property type="evidence" value="ECO:0007669"/>
    <property type="project" value="UniProtKB-KW"/>
</dbReference>
<accession>A0A8H7SRF5</accession>
<feature type="short sequence motif" description="GXSXG" evidence="4">
    <location>
        <begin position="221"/>
        <end position="225"/>
    </location>
</feature>
<dbReference type="GO" id="GO:0004806">
    <property type="term" value="F:triacylglycerol lipase activity"/>
    <property type="evidence" value="ECO:0007669"/>
    <property type="project" value="InterPro"/>
</dbReference>
<dbReference type="PANTHER" id="PTHR14226:SF10">
    <property type="entry name" value="TRIACYLGLYCEROL LIPASE 4-RELATED"/>
    <property type="match status" value="1"/>
</dbReference>
<keyword evidence="9" id="KW-1185">Reference proteome</keyword>
<keyword evidence="6" id="KW-0812">Transmembrane</keyword>
<dbReference type="InterPro" id="IPR016035">
    <property type="entry name" value="Acyl_Trfase/lysoPLipase"/>
</dbReference>
<feature type="region of interest" description="Disordered" evidence="5">
    <location>
        <begin position="616"/>
        <end position="651"/>
    </location>
</feature>
<feature type="compositionally biased region" description="Polar residues" evidence="5">
    <location>
        <begin position="544"/>
        <end position="554"/>
    </location>
</feature>
<dbReference type="Pfam" id="PF11815">
    <property type="entry name" value="DUF3336"/>
    <property type="match status" value="1"/>
</dbReference>
<evidence type="ECO:0000256" key="6">
    <source>
        <dbReference type="SAM" id="Phobius"/>
    </source>
</evidence>
<feature type="short sequence motif" description="GXGXXG" evidence="4">
    <location>
        <begin position="194"/>
        <end position="199"/>
    </location>
</feature>
<dbReference type="EMBL" id="JAEPRE010000093">
    <property type="protein sequence ID" value="KAG2232981.1"/>
    <property type="molecule type" value="Genomic_DNA"/>
</dbReference>
<evidence type="ECO:0000313" key="9">
    <source>
        <dbReference type="Proteomes" id="UP000613177"/>
    </source>
</evidence>
<feature type="region of interest" description="Disordered" evidence="5">
    <location>
        <begin position="544"/>
        <end position="564"/>
    </location>
</feature>
<dbReference type="SUPFAM" id="SSF52151">
    <property type="entry name" value="FabD/lysophospholipase-like"/>
    <property type="match status" value="1"/>
</dbReference>
<dbReference type="PANTHER" id="PTHR14226">
    <property type="entry name" value="NEUROPATHY TARGET ESTERASE/SWISS CHEESE D.MELANOGASTER"/>
    <property type="match status" value="1"/>
</dbReference>
<feature type="domain" description="PNPLA" evidence="7">
    <location>
        <begin position="190"/>
        <end position="370"/>
    </location>
</feature>
<dbReference type="PROSITE" id="PS51635">
    <property type="entry name" value="PNPLA"/>
    <property type="match status" value="1"/>
</dbReference>
<evidence type="ECO:0000256" key="5">
    <source>
        <dbReference type="SAM" id="MobiDB-lite"/>
    </source>
</evidence>
<comment type="caution">
    <text evidence="8">The sequence shown here is derived from an EMBL/GenBank/DDBJ whole genome shotgun (WGS) entry which is preliminary data.</text>
</comment>
<evidence type="ECO:0000256" key="2">
    <source>
        <dbReference type="ARBA" id="ARBA00022963"/>
    </source>
</evidence>
<dbReference type="Proteomes" id="UP000613177">
    <property type="component" value="Unassembled WGS sequence"/>
</dbReference>
<keyword evidence="6" id="KW-0472">Membrane</keyword>
<reference evidence="8" key="1">
    <citation type="submission" date="2021-01" db="EMBL/GenBank/DDBJ databases">
        <title>Metabolic potential, ecology and presence of endohyphal bacteria is reflected in genomic diversity of Mucoromycotina.</title>
        <authorList>
            <person name="Muszewska A."/>
            <person name="Okrasinska A."/>
            <person name="Steczkiewicz K."/>
            <person name="Drgas O."/>
            <person name="Orlowska M."/>
            <person name="Perlinska-Lenart U."/>
            <person name="Aleksandrzak-Piekarczyk T."/>
            <person name="Szatraj K."/>
            <person name="Zielenkiewicz U."/>
            <person name="Pilsyk S."/>
            <person name="Malc E."/>
            <person name="Mieczkowski P."/>
            <person name="Kruszewska J.S."/>
            <person name="Biernat P."/>
            <person name="Pawlowska J."/>
        </authorList>
    </citation>
    <scope>NUCLEOTIDE SEQUENCE</scope>
    <source>
        <strain evidence="8">WA0000018081</strain>
    </source>
</reference>
<keyword evidence="2" id="KW-0442">Lipid degradation</keyword>
<feature type="transmembrane region" description="Helical" evidence="6">
    <location>
        <begin position="493"/>
        <end position="513"/>
    </location>
</feature>
<evidence type="ECO:0000313" key="8">
    <source>
        <dbReference type="EMBL" id="KAG2232981.1"/>
    </source>
</evidence>
<organism evidence="8 9">
    <name type="scientific">Thamnidium elegans</name>
    <dbReference type="NCBI Taxonomy" id="101142"/>
    <lineage>
        <taxon>Eukaryota</taxon>
        <taxon>Fungi</taxon>
        <taxon>Fungi incertae sedis</taxon>
        <taxon>Mucoromycota</taxon>
        <taxon>Mucoromycotina</taxon>
        <taxon>Mucoromycetes</taxon>
        <taxon>Mucorales</taxon>
        <taxon>Mucorineae</taxon>
        <taxon>Mucoraceae</taxon>
        <taxon>Thamnidium</taxon>
    </lineage>
</organism>
<sequence length="651" mass="74272">MTTKEHSKNNAVNSNSTNCLNESFDLTSLWPTNIYDRLISSNPKVYYENLLKLSTNYEEWAEAAAVLDDVDGLDEWKNEIESPDYDWELIKTRLDQLREIRRSNKGQSAMIFALRTSLARNIGDMGNPKLYSYSRVGTKKLTSDYIEEVVKQLNWICDEPSDPENDPDLDLKAKHDFFMNIRQSFGRTALLLSGGGTLGLNHIGVIKCLYENQLLPRIISGASSGSIMASLVCTRTIDELPSMFDPSLVRLDVFERTGERDSPFTRLHRLMMSGQLFDVDILKEAMRANIGDMTFQEAFNRTRFILNITVSSSTLYDMPRLLNYLTAPDVLIWSAVAASCSVPVFYGSTPLFSKDKNGNVAPWNPSGKVDLPMNKLSELFNVNHFIVCQVNPHVIPFLQKANAPSNIRRVANFCMHMAKTEAQHRCTQLTELGIMPSFFYKIQSIMSQKYSGDITIVPDVGYSDFLKVLSNPTSEYAMNCLKRGEQATWPSKLLSLLFLYLFILIILVEMSIIKNHLQIELSIDQILYRLRLLRLNELQSQQKLITNPTTSSRHQNNRPRLEVRSSSQLNVLLRPMMSTIDENEEKPRKRTETTFDLTVNTSQSTPMVVALSDKIQIIHGSKKKNEQTQQQKEKRRERSSTKRGLLMTKPE</sequence>
<dbReference type="InterPro" id="IPR021771">
    <property type="entry name" value="Triacylglycerol_lipase_N"/>
</dbReference>
<evidence type="ECO:0000256" key="3">
    <source>
        <dbReference type="ARBA" id="ARBA00023098"/>
    </source>
</evidence>
<feature type="compositionally biased region" description="Basic and acidic residues" evidence="5">
    <location>
        <begin position="623"/>
        <end position="640"/>
    </location>
</feature>
<keyword evidence="1" id="KW-0378">Hydrolase</keyword>
<dbReference type="InterPro" id="IPR050301">
    <property type="entry name" value="NTE"/>
</dbReference>
<keyword evidence="3" id="KW-0443">Lipid metabolism</keyword>